<evidence type="ECO:0000313" key="2">
    <source>
        <dbReference type="Proteomes" id="UP001148018"/>
    </source>
</evidence>
<dbReference type="AlphaFoldDB" id="A0A9Q0DY64"/>
<proteinExistence type="predicted"/>
<keyword evidence="2" id="KW-1185">Reference proteome</keyword>
<evidence type="ECO:0000313" key="1">
    <source>
        <dbReference type="EMBL" id="KAJ3597105.1"/>
    </source>
</evidence>
<dbReference type="EMBL" id="JANIIK010000110">
    <property type="protein sequence ID" value="KAJ3597105.1"/>
    <property type="molecule type" value="Genomic_DNA"/>
</dbReference>
<organism evidence="1 2">
    <name type="scientific">Muraenolepis orangiensis</name>
    <name type="common">Patagonian moray cod</name>
    <dbReference type="NCBI Taxonomy" id="630683"/>
    <lineage>
        <taxon>Eukaryota</taxon>
        <taxon>Metazoa</taxon>
        <taxon>Chordata</taxon>
        <taxon>Craniata</taxon>
        <taxon>Vertebrata</taxon>
        <taxon>Euteleostomi</taxon>
        <taxon>Actinopterygii</taxon>
        <taxon>Neopterygii</taxon>
        <taxon>Teleostei</taxon>
        <taxon>Neoteleostei</taxon>
        <taxon>Acanthomorphata</taxon>
        <taxon>Zeiogadaria</taxon>
        <taxon>Gadariae</taxon>
        <taxon>Gadiformes</taxon>
        <taxon>Muraenolepidoidei</taxon>
        <taxon>Muraenolepididae</taxon>
        <taxon>Muraenolepis</taxon>
    </lineage>
</organism>
<accession>A0A9Q0DY64</accession>
<reference evidence="1" key="1">
    <citation type="submission" date="2022-07" db="EMBL/GenBank/DDBJ databases">
        <title>Chromosome-level genome of Muraenolepis orangiensis.</title>
        <authorList>
            <person name="Kim J."/>
        </authorList>
    </citation>
    <scope>NUCLEOTIDE SEQUENCE</scope>
    <source>
        <strain evidence="1">KU_S4_2022</strain>
        <tissue evidence="1">Muscle</tissue>
    </source>
</reference>
<sequence length="110" mass="11784">MTVPATCLALETRVVLLWRSSLLSLDPATVPHLAHLKESCSAHPLLDVSWAIYPTFSGGPGPINVGPPSPPGPEFTPGELARVESTLGMEAMSLRPRKGASHLFHHLLLM</sequence>
<dbReference type="Proteomes" id="UP001148018">
    <property type="component" value="Unassembled WGS sequence"/>
</dbReference>
<gene>
    <name evidence="1" type="ORF">NHX12_003505</name>
</gene>
<name>A0A9Q0DY64_9TELE</name>
<protein>
    <submittedName>
        <fullName evidence="1">Uncharacterized protein</fullName>
    </submittedName>
</protein>
<comment type="caution">
    <text evidence="1">The sequence shown here is derived from an EMBL/GenBank/DDBJ whole genome shotgun (WGS) entry which is preliminary data.</text>
</comment>